<dbReference type="CDD" id="cd18617">
    <property type="entry name" value="GH43_XynB-like"/>
    <property type="match status" value="1"/>
</dbReference>
<dbReference type="SUPFAM" id="SSF75005">
    <property type="entry name" value="Arabinanase/levansucrase/invertase"/>
    <property type="match status" value="1"/>
</dbReference>
<dbReference type="InterPro" id="IPR013320">
    <property type="entry name" value="ConA-like_dom_sf"/>
</dbReference>
<dbReference type="STRING" id="1544798.LH29_12890"/>
<dbReference type="AlphaFoldDB" id="A0A0D8JDP3"/>
<feature type="active site" description="Proton acceptor" evidence="4">
    <location>
        <position position="4"/>
    </location>
</feature>
<proteinExistence type="inferred from homology"/>
<dbReference type="EMBL" id="JRHC01000002">
    <property type="protein sequence ID" value="KJF43948.1"/>
    <property type="molecule type" value="Genomic_DNA"/>
</dbReference>
<dbReference type="PANTHER" id="PTHR42812:SF12">
    <property type="entry name" value="BETA-XYLOSIDASE-RELATED"/>
    <property type="match status" value="1"/>
</dbReference>
<dbReference type="Pfam" id="PF04616">
    <property type="entry name" value="Glyco_hydro_43"/>
    <property type="match status" value="1"/>
</dbReference>
<evidence type="ECO:0000256" key="5">
    <source>
        <dbReference type="PIRSR" id="PIRSR606710-2"/>
    </source>
</evidence>
<evidence type="ECO:0000256" key="2">
    <source>
        <dbReference type="ARBA" id="ARBA00022801"/>
    </source>
</evidence>
<gene>
    <name evidence="8" type="ORF">LH29_12890</name>
</gene>
<keyword evidence="9" id="KW-1185">Reference proteome</keyword>
<dbReference type="SUPFAM" id="SSF49899">
    <property type="entry name" value="Concanavalin A-like lectins/glucanases"/>
    <property type="match status" value="1"/>
</dbReference>
<dbReference type="GO" id="GO:0005975">
    <property type="term" value="P:carbohydrate metabolic process"/>
    <property type="evidence" value="ECO:0007669"/>
    <property type="project" value="InterPro"/>
</dbReference>
<dbReference type="Gene3D" id="2.115.10.20">
    <property type="entry name" value="Glycosyl hydrolase domain, family 43"/>
    <property type="match status" value="1"/>
</dbReference>
<feature type="active site" description="Proton donor" evidence="4">
    <location>
        <position position="163"/>
    </location>
</feature>
<name>A0A0D8JDP3_9BACT</name>
<dbReference type="InterPro" id="IPR023296">
    <property type="entry name" value="Glyco_hydro_beta-prop_sf"/>
</dbReference>
<dbReference type="InterPro" id="IPR041542">
    <property type="entry name" value="GH43_C2"/>
</dbReference>
<dbReference type="PANTHER" id="PTHR42812">
    <property type="entry name" value="BETA-XYLOSIDASE"/>
    <property type="match status" value="1"/>
</dbReference>
<evidence type="ECO:0000256" key="4">
    <source>
        <dbReference type="PIRSR" id="PIRSR606710-1"/>
    </source>
</evidence>
<dbReference type="PATRIC" id="fig|1544798.3.peg.2736"/>
<comment type="similarity">
    <text evidence="1 6">Belongs to the glycosyl hydrolase 43 family.</text>
</comment>
<evidence type="ECO:0000256" key="3">
    <source>
        <dbReference type="ARBA" id="ARBA00023295"/>
    </source>
</evidence>
<feature type="domain" description="Beta-xylosidase C-terminal Concanavalin A-like" evidence="7">
    <location>
        <begin position="298"/>
        <end position="491"/>
    </location>
</feature>
<dbReference type="Pfam" id="PF17851">
    <property type="entry name" value="GH43_C2"/>
    <property type="match status" value="1"/>
</dbReference>
<sequence>MNPDPSICRVGNDFYLVTSTFEFYPGLPVYHSKDLVHWKMIGYALDRPGNCPMEGAGSSGGNYAPALRYHDGTFYISCTNYGGKGTQGVFYVTATNPAGPWSDPVWIGNWYVDPSMMFANDSMYWISPDHKGGFSVGTFDPVQKKFIKPLQQVAKGQGGSSPEGPHMYKIGEYYYLMSAEGGTGYEHREVIQRSKSPYGPFEPSPYNPVISNMNHPESPFQAIGHADLLQLQDGSWWLVCLGIRPKGGRFQHLGRETYLAPVKWTDDGWPIGGDNGVMLEEFPAPNLPEHKWEKEPVRDDFNSTTLGLQWNFLRNPYEADWSLTEKPGYLRLNGSKVSLKEKDSPAFIGRRQPDFNMVASTKLSFTPEADNEEAGLVVRGNDANHFSLVVTQREGKRVVLYRKYLQDKVESEEFKEISKDDVILKISATELEYKFWVQPKGKEAILLGTAATKELSNEKIHGFIGVFIGMYASGNGSANTNPADFDWFDYEANPKRIFTVSEK</sequence>
<evidence type="ECO:0000313" key="9">
    <source>
        <dbReference type="Proteomes" id="UP000032544"/>
    </source>
</evidence>
<dbReference type="Proteomes" id="UP000032544">
    <property type="component" value="Unassembled WGS sequence"/>
</dbReference>
<comment type="caution">
    <text evidence="8">The sequence shown here is derived from an EMBL/GenBank/DDBJ whole genome shotgun (WGS) entry which is preliminary data.</text>
</comment>
<dbReference type="InterPro" id="IPR006710">
    <property type="entry name" value="Glyco_hydro_43"/>
</dbReference>
<feature type="site" description="Important for catalytic activity, responsible for pKa modulation of the active site Glu and correct orientation of both the proton donor and substrate" evidence="5">
    <location>
        <position position="113"/>
    </location>
</feature>
<evidence type="ECO:0000313" key="8">
    <source>
        <dbReference type="EMBL" id="KJF43948.1"/>
    </source>
</evidence>
<keyword evidence="2 6" id="KW-0378">Hydrolase</keyword>
<evidence type="ECO:0000259" key="7">
    <source>
        <dbReference type="Pfam" id="PF17851"/>
    </source>
</evidence>
<accession>A0A0D8JDP3</accession>
<dbReference type="InterPro" id="IPR051795">
    <property type="entry name" value="Glycosyl_Hydrlase_43"/>
</dbReference>
<dbReference type="GO" id="GO:0004553">
    <property type="term" value="F:hydrolase activity, hydrolyzing O-glycosyl compounds"/>
    <property type="evidence" value="ECO:0007669"/>
    <property type="project" value="InterPro"/>
</dbReference>
<protein>
    <recommendedName>
        <fullName evidence="7">Beta-xylosidase C-terminal Concanavalin A-like domain-containing protein</fullName>
    </recommendedName>
</protein>
<reference evidence="8 9" key="1">
    <citation type="submission" date="2014-09" db="EMBL/GenBank/DDBJ databases">
        <title>Draft Genome Sequence of Draconibacterium sp. JN14CK-3.</title>
        <authorList>
            <person name="Dong C."/>
            <person name="Lai Q."/>
            <person name="Shao Z."/>
        </authorList>
    </citation>
    <scope>NUCLEOTIDE SEQUENCE [LARGE SCALE GENOMIC DNA]</scope>
    <source>
        <strain evidence="8 9">JN14CK-3</strain>
    </source>
</reference>
<organism evidence="8 9">
    <name type="scientific">Draconibacterium sediminis</name>
    <dbReference type="NCBI Taxonomy" id="1544798"/>
    <lineage>
        <taxon>Bacteria</taxon>
        <taxon>Pseudomonadati</taxon>
        <taxon>Bacteroidota</taxon>
        <taxon>Bacteroidia</taxon>
        <taxon>Marinilabiliales</taxon>
        <taxon>Prolixibacteraceae</taxon>
        <taxon>Draconibacterium</taxon>
    </lineage>
</organism>
<keyword evidence="3 6" id="KW-0326">Glycosidase</keyword>
<evidence type="ECO:0000256" key="1">
    <source>
        <dbReference type="ARBA" id="ARBA00009865"/>
    </source>
</evidence>
<dbReference type="Gene3D" id="2.60.120.200">
    <property type="match status" value="1"/>
</dbReference>
<evidence type="ECO:0000256" key="6">
    <source>
        <dbReference type="RuleBase" id="RU361187"/>
    </source>
</evidence>